<evidence type="ECO:0000259" key="2">
    <source>
        <dbReference type="PROSITE" id="PS50113"/>
    </source>
</evidence>
<proteinExistence type="predicted"/>
<gene>
    <name evidence="3" type="ORF">BGI27_16130</name>
    <name evidence="4" type="ORF">CGU29_16110</name>
</gene>
<dbReference type="EMBL" id="NMRN01000080">
    <property type="protein sequence ID" value="PAS91488.1"/>
    <property type="molecule type" value="Genomic_DNA"/>
</dbReference>
<name>A0A272EMZ5_9RHOO</name>
<dbReference type="RefSeq" id="WP_095525855.1">
    <property type="nucleotide sequence ID" value="NZ_MDUX01000077.1"/>
</dbReference>
<dbReference type="Proteomes" id="UP000623509">
    <property type="component" value="Unassembled WGS sequence"/>
</dbReference>
<dbReference type="PANTHER" id="PTHR24422:SF10">
    <property type="entry name" value="CHEMOTAXIS PROTEIN METHYLTRANSFERASE 2"/>
    <property type="match status" value="1"/>
</dbReference>
<evidence type="ECO:0000256" key="1">
    <source>
        <dbReference type="SAM" id="Coils"/>
    </source>
</evidence>
<accession>A0A272EMZ5</accession>
<dbReference type="Pfam" id="PF13426">
    <property type="entry name" value="PAS_9"/>
    <property type="match status" value="2"/>
</dbReference>
<dbReference type="EMBL" id="MDUX01000077">
    <property type="protein sequence ID" value="KAF7597923.1"/>
    <property type="molecule type" value="Genomic_DNA"/>
</dbReference>
<dbReference type="Proteomes" id="UP000216107">
    <property type="component" value="Unassembled WGS sequence"/>
</dbReference>
<comment type="caution">
    <text evidence="4">The sequence shown here is derived from an EMBL/GenBank/DDBJ whole genome shotgun (WGS) entry which is preliminary data.</text>
</comment>
<sequence length="211" mass="24579">MFDTRLKQELAELREELSSIQQIRSSLDAEMISMTLDPQGCISSVNANFEQEMHYRRDQLLGRDLMDLMPDHVRGLDFHLRVKNALERGEHFAGVIRLLRGNGQEAWLRSILQPIRCGDGRLLHFSLYASDLTRTIESSREHENLIQALQRSMAVIEFDLEGRVLTANERFLGAMGYRLPQIQGQHHRIFCDPEESKSPQYQIFWEKLRRG</sequence>
<dbReference type="NCBIfam" id="TIGR00229">
    <property type="entry name" value="sensory_box"/>
    <property type="match status" value="1"/>
</dbReference>
<feature type="domain" description="PAC" evidence="2">
    <location>
        <begin position="92"/>
        <end position="144"/>
    </location>
</feature>
<dbReference type="Gene3D" id="3.30.450.20">
    <property type="entry name" value="PAS domain"/>
    <property type="match status" value="2"/>
</dbReference>
<dbReference type="InterPro" id="IPR035965">
    <property type="entry name" value="PAS-like_dom_sf"/>
</dbReference>
<dbReference type="PROSITE" id="PS50113">
    <property type="entry name" value="PAC"/>
    <property type="match status" value="1"/>
</dbReference>
<evidence type="ECO:0000313" key="4">
    <source>
        <dbReference type="EMBL" id="PAS91488.1"/>
    </source>
</evidence>
<dbReference type="InterPro" id="IPR000700">
    <property type="entry name" value="PAS-assoc_C"/>
</dbReference>
<reference evidence="3 6" key="1">
    <citation type="submission" date="2016-08" db="EMBL/GenBank/DDBJ databases">
        <title>Candidatus Dactylopiibacterium carminicum genome sequence.</title>
        <authorList>
            <person name="Ramirez-Puebla S.T."/>
            <person name="Ormeno-Orrillo E."/>
            <person name="Vera-Ponce De Leon A."/>
            <person name="Luis L."/>
            <person name="Sanchez-Flores A."/>
            <person name="Monica R."/>
            <person name="Martinez-Romero E."/>
        </authorList>
    </citation>
    <scope>NUCLEOTIDE SEQUENCE [LARGE SCALE GENOMIC DNA]</scope>
    <source>
        <strain evidence="3">END1</strain>
    </source>
</reference>
<protein>
    <submittedName>
        <fullName evidence="3">PAS domain-containing protein</fullName>
    </submittedName>
</protein>
<organism evidence="4 5">
    <name type="scientific">Candidatus Dactylopiibacterium carminicum</name>
    <dbReference type="NCBI Taxonomy" id="857335"/>
    <lineage>
        <taxon>Bacteria</taxon>
        <taxon>Pseudomonadati</taxon>
        <taxon>Pseudomonadota</taxon>
        <taxon>Betaproteobacteria</taxon>
        <taxon>Rhodocyclales</taxon>
        <taxon>Rhodocyclaceae</taxon>
        <taxon>Candidatus Dactylopiibacterium</taxon>
    </lineage>
</organism>
<dbReference type="AlphaFoldDB" id="A0A272EMZ5"/>
<reference evidence="4 5" key="2">
    <citation type="submission" date="2017-07" db="EMBL/GenBank/DDBJ databases">
        <title>Candidatus Dactylopiibacterium carminicum, a nitrogen-fixing symbiont of the cochineal insect Dactylopius coccus and Dactylopius opuntiae (Hemiptera: Coccoidea: Dactylopiidae).</title>
        <authorList>
            <person name="Vera A."/>
        </authorList>
    </citation>
    <scope>NUCLEOTIDE SEQUENCE [LARGE SCALE GENOMIC DNA]</scope>
    <source>
        <strain evidence="4 5">NFDCM</strain>
    </source>
</reference>
<dbReference type="SUPFAM" id="SSF55785">
    <property type="entry name" value="PYP-like sensor domain (PAS domain)"/>
    <property type="match status" value="2"/>
</dbReference>
<dbReference type="SMART" id="SM00091">
    <property type="entry name" value="PAS"/>
    <property type="match status" value="2"/>
</dbReference>
<evidence type="ECO:0000313" key="6">
    <source>
        <dbReference type="Proteomes" id="UP000623509"/>
    </source>
</evidence>
<dbReference type="CDD" id="cd00130">
    <property type="entry name" value="PAS"/>
    <property type="match status" value="1"/>
</dbReference>
<keyword evidence="1" id="KW-0175">Coiled coil</keyword>
<dbReference type="PANTHER" id="PTHR24422">
    <property type="entry name" value="CHEMOTAXIS PROTEIN METHYLTRANSFERASE"/>
    <property type="match status" value="1"/>
</dbReference>
<feature type="coiled-coil region" evidence="1">
    <location>
        <begin position="3"/>
        <end position="30"/>
    </location>
</feature>
<keyword evidence="6" id="KW-1185">Reference proteome</keyword>
<evidence type="ECO:0000313" key="5">
    <source>
        <dbReference type="Proteomes" id="UP000216107"/>
    </source>
</evidence>
<dbReference type="InterPro" id="IPR050903">
    <property type="entry name" value="Bact_Chemotaxis_MeTrfase"/>
</dbReference>
<evidence type="ECO:0000313" key="3">
    <source>
        <dbReference type="EMBL" id="KAF7597923.1"/>
    </source>
</evidence>
<dbReference type="InterPro" id="IPR000014">
    <property type="entry name" value="PAS"/>
</dbReference>
<dbReference type="OrthoDB" id="9765776at2"/>